<dbReference type="FunCoup" id="A0A1X2H6C2">
    <property type="interactions" value="453"/>
</dbReference>
<feature type="region of interest" description="Disordered" evidence="7">
    <location>
        <begin position="390"/>
        <end position="469"/>
    </location>
</feature>
<feature type="domain" description="PTM1-like N-terminal" evidence="10">
    <location>
        <begin position="1"/>
        <end position="107"/>
    </location>
</feature>
<comment type="subcellular location">
    <subcellularLocation>
        <location evidence="1">Membrane</location>
        <topology evidence="1">Multi-pass membrane protein</topology>
    </subcellularLocation>
</comment>
<sequence length="469" mass="53782">SAVIYEWRDRDKMGMVVDGQREYICSDTAIRQGLCDASERGQFLVQVPPAERSTKSPPILSLALDVHPNTPEIALYKVDQTGFYCVHLAPVPNTNGNVTTFDTWVEWRFPYGLLPAIDYPKLLFYGLFSIVYLAVGIWWGVQTFRFWGDILPVQHFLSGTIFYLTVEMAFNWGFWEAYNQKGSPCKFFEEVGARNGRTADFMSFFMLLIVCMGYSVVRPDLGGKMKLCIILACTHFFFGVIYTLGTMLLSPESAGWMMLFVIFPLSITMTLFYLWTLNSITATLALLDRKRQHVKALMYKRLYRLLVSSVVMVVVIFIINVFNFSDHTADDWAARNWKWRWFILDGMLNLVYFAVFMTIVVLWRPTDNNARYGLMQLSQDEEEAMDLDTQLHDDDDDDDDARPPSYSRRPREGHDAAIFDLGHDSEDEDDGHVRLKGVNGHSKDSKAQHSPGPSHVDDEDQGEQSAFLR</sequence>
<evidence type="ECO:0000313" key="12">
    <source>
        <dbReference type="Proteomes" id="UP000242180"/>
    </source>
</evidence>
<evidence type="ECO:0000259" key="9">
    <source>
        <dbReference type="Pfam" id="PF06814"/>
    </source>
</evidence>
<evidence type="ECO:0000313" key="11">
    <source>
        <dbReference type="EMBL" id="ORY94013.1"/>
    </source>
</evidence>
<dbReference type="Pfam" id="PF06814">
    <property type="entry name" value="GOST_TM"/>
    <property type="match status" value="1"/>
</dbReference>
<dbReference type="InterPro" id="IPR053937">
    <property type="entry name" value="GOST_TM"/>
</dbReference>
<dbReference type="InterPro" id="IPR053938">
    <property type="entry name" value="PTM1-like_N"/>
</dbReference>
<dbReference type="STRING" id="13706.A0A1X2H6C2"/>
<comment type="caution">
    <text evidence="11">The sequence shown here is derived from an EMBL/GenBank/DDBJ whole genome shotgun (WGS) entry which is preliminary data.</text>
</comment>
<keyword evidence="12" id="KW-1185">Reference proteome</keyword>
<evidence type="ECO:0000259" key="10">
    <source>
        <dbReference type="Pfam" id="PF21902"/>
    </source>
</evidence>
<dbReference type="InterPro" id="IPR009637">
    <property type="entry name" value="GPR107/GPR108-like"/>
</dbReference>
<evidence type="ECO:0000256" key="2">
    <source>
        <dbReference type="ARBA" id="ARBA00007883"/>
    </source>
</evidence>
<feature type="compositionally biased region" description="Basic and acidic residues" evidence="7">
    <location>
        <begin position="409"/>
        <end position="424"/>
    </location>
</feature>
<dbReference type="OrthoDB" id="19932at2759"/>
<feature type="transmembrane region" description="Helical" evidence="8">
    <location>
        <begin position="342"/>
        <end position="363"/>
    </location>
</feature>
<evidence type="ECO:0000256" key="7">
    <source>
        <dbReference type="SAM" id="MobiDB-lite"/>
    </source>
</evidence>
<feature type="transmembrane region" description="Helical" evidence="8">
    <location>
        <begin position="256"/>
        <end position="281"/>
    </location>
</feature>
<protein>
    <submittedName>
        <fullName evidence="11">Lung seven transmembrane receptor-domain-containing protein</fullName>
    </submittedName>
</protein>
<dbReference type="InParanoid" id="A0A1X2H6C2"/>
<evidence type="ECO:0000256" key="8">
    <source>
        <dbReference type="SAM" id="Phobius"/>
    </source>
</evidence>
<evidence type="ECO:0000256" key="3">
    <source>
        <dbReference type="ARBA" id="ARBA00022692"/>
    </source>
</evidence>
<feature type="non-terminal residue" evidence="11">
    <location>
        <position position="1"/>
    </location>
</feature>
<dbReference type="PANTHER" id="PTHR21229:SF1">
    <property type="entry name" value="GH17801P"/>
    <property type="match status" value="1"/>
</dbReference>
<accession>A0A1X2H6C2</accession>
<keyword evidence="3 8" id="KW-0812">Transmembrane</keyword>
<feature type="transmembrane region" description="Helical" evidence="8">
    <location>
        <begin position="229"/>
        <end position="250"/>
    </location>
</feature>
<feature type="transmembrane region" description="Helical" evidence="8">
    <location>
        <begin position="153"/>
        <end position="174"/>
    </location>
</feature>
<dbReference type="GO" id="GO:0005794">
    <property type="term" value="C:Golgi apparatus"/>
    <property type="evidence" value="ECO:0007669"/>
    <property type="project" value="TreeGrafter"/>
</dbReference>
<dbReference type="GO" id="GO:0042147">
    <property type="term" value="P:retrograde transport, endosome to Golgi"/>
    <property type="evidence" value="ECO:0007669"/>
    <property type="project" value="TreeGrafter"/>
</dbReference>
<evidence type="ECO:0000256" key="4">
    <source>
        <dbReference type="ARBA" id="ARBA00022729"/>
    </source>
</evidence>
<dbReference type="GO" id="GO:0005829">
    <property type="term" value="C:cytosol"/>
    <property type="evidence" value="ECO:0007669"/>
    <property type="project" value="GOC"/>
</dbReference>
<feature type="domain" description="GOST seven transmembrane" evidence="9">
    <location>
        <begin position="120"/>
        <end position="369"/>
    </location>
</feature>
<organism evidence="11 12">
    <name type="scientific">Syncephalastrum racemosum</name>
    <name type="common">Filamentous fungus</name>
    <dbReference type="NCBI Taxonomy" id="13706"/>
    <lineage>
        <taxon>Eukaryota</taxon>
        <taxon>Fungi</taxon>
        <taxon>Fungi incertae sedis</taxon>
        <taxon>Mucoromycota</taxon>
        <taxon>Mucoromycotina</taxon>
        <taxon>Mucoromycetes</taxon>
        <taxon>Mucorales</taxon>
        <taxon>Syncephalastraceae</taxon>
        <taxon>Syncephalastrum</taxon>
    </lineage>
</organism>
<evidence type="ECO:0000256" key="5">
    <source>
        <dbReference type="ARBA" id="ARBA00022989"/>
    </source>
</evidence>
<keyword evidence="4" id="KW-0732">Signal</keyword>
<dbReference type="PANTHER" id="PTHR21229">
    <property type="entry name" value="LUNG SEVEN TRANSMEMBRANE RECEPTOR"/>
    <property type="match status" value="1"/>
</dbReference>
<dbReference type="EMBL" id="MCGN01000008">
    <property type="protein sequence ID" value="ORY94013.1"/>
    <property type="molecule type" value="Genomic_DNA"/>
</dbReference>
<comment type="similarity">
    <text evidence="2">Belongs to the LU7TM family.</text>
</comment>
<dbReference type="Proteomes" id="UP000242180">
    <property type="component" value="Unassembled WGS sequence"/>
</dbReference>
<feature type="transmembrane region" description="Helical" evidence="8">
    <location>
        <begin position="122"/>
        <end position="141"/>
    </location>
</feature>
<keyword evidence="5 8" id="KW-1133">Transmembrane helix</keyword>
<evidence type="ECO:0000256" key="6">
    <source>
        <dbReference type="ARBA" id="ARBA00023136"/>
    </source>
</evidence>
<name>A0A1X2H6C2_SYNRA</name>
<feature type="transmembrane region" description="Helical" evidence="8">
    <location>
        <begin position="302"/>
        <end position="322"/>
    </location>
</feature>
<dbReference type="AlphaFoldDB" id="A0A1X2H6C2"/>
<dbReference type="OMA" id="WIAYEVY"/>
<gene>
    <name evidence="11" type="ORF">BCR43DRAFT_443008</name>
</gene>
<evidence type="ECO:0000256" key="1">
    <source>
        <dbReference type="ARBA" id="ARBA00004141"/>
    </source>
</evidence>
<dbReference type="GO" id="GO:0016020">
    <property type="term" value="C:membrane"/>
    <property type="evidence" value="ECO:0007669"/>
    <property type="project" value="UniProtKB-SubCell"/>
</dbReference>
<keyword evidence="6 8" id="KW-0472">Membrane</keyword>
<keyword evidence="11" id="KW-0675">Receptor</keyword>
<proteinExistence type="inferred from homology"/>
<dbReference type="Pfam" id="PF21902">
    <property type="entry name" value="PTM1-like_N"/>
    <property type="match status" value="1"/>
</dbReference>
<reference evidence="11 12" key="1">
    <citation type="submission" date="2016-07" db="EMBL/GenBank/DDBJ databases">
        <title>Pervasive Adenine N6-methylation of Active Genes in Fungi.</title>
        <authorList>
            <consortium name="DOE Joint Genome Institute"/>
            <person name="Mondo S.J."/>
            <person name="Dannebaum R.O."/>
            <person name="Kuo R.C."/>
            <person name="Labutti K."/>
            <person name="Haridas S."/>
            <person name="Kuo A."/>
            <person name="Salamov A."/>
            <person name="Ahrendt S.R."/>
            <person name="Lipzen A."/>
            <person name="Sullivan W."/>
            <person name="Andreopoulos W.B."/>
            <person name="Clum A."/>
            <person name="Lindquist E."/>
            <person name="Daum C."/>
            <person name="Ramamoorthy G.K."/>
            <person name="Gryganskyi A."/>
            <person name="Culley D."/>
            <person name="Magnuson J.K."/>
            <person name="James T.Y."/>
            <person name="O'Malley M.A."/>
            <person name="Stajich J.E."/>
            <person name="Spatafora J.W."/>
            <person name="Visel A."/>
            <person name="Grigoriev I.V."/>
        </authorList>
    </citation>
    <scope>NUCLEOTIDE SEQUENCE [LARGE SCALE GENOMIC DNA]</scope>
    <source>
        <strain evidence="11 12">NRRL 2496</strain>
    </source>
</reference>